<proteinExistence type="predicted"/>
<sequence>MAIPFLHAATNRLAEPRMNRVMAWLIAPHPTHRVHSLPEARAD</sequence>
<evidence type="ECO:0000313" key="2">
    <source>
        <dbReference type="Proteomes" id="UP000041770"/>
    </source>
</evidence>
<dbReference type="Proteomes" id="UP000041770">
    <property type="component" value="Unassembled WGS sequence"/>
</dbReference>
<gene>
    <name evidence="1" type="ORF">ERS013200_01544</name>
</gene>
<dbReference type="AlphaFoldDB" id="A0A655ZW94"/>
<evidence type="ECO:0000313" key="1">
    <source>
        <dbReference type="EMBL" id="CSC50671.1"/>
    </source>
</evidence>
<protein>
    <submittedName>
        <fullName evidence="1">Uncharacterized protein</fullName>
    </submittedName>
</protein>
<organism evidence="1 2">
    <name type="scientific">Vibrio cholerae</name>
    <dbReference type="NCBI Taxonomy" id="666"/>
    <lineage>
        <taxon>Bacteria</taxon>
        <taxon>Pseudomonadati</taxon>
        <taxon>Pseudomonadota</taxon>
        <taxon>Gammaproteobacteria</taxon>
        <taxon>Vibrionales</taxon>
        <taxon>Vibrionaceae</taxon>
        <taxon>Vibrio</taxon>
    </lineage>
</organism>
<dbReference type="EMBL" id="CWQY01000008">
    <property type="protein sequence ID" value="CSC50671.1"/>
    <property type="molecule type" value="Genomic_DNA"/>
</dbReference>
<accession>A0A655ZW94</accession>
<name>A0A655ZW94_VIBCL</name>
<reference evidence="1 2" key="1">
    <citation type="submission" date="2015-07" db="EMBL/GenBank/DDBJ databases">
        <authorList>
            <consortium name="Pathogen Informatics"/>
        </authorList>
    </citation>
    <scope>NUCLEOTIDE SEQUENCE [LARGE SCALE GENOMIC DNA]</scope>
    <source>
        <strain evidence="1 2">A316</strain>
    </source>
</reference>